<organism evidence="6 7">
    <name type="scientific">Leptothrix discophora</name>
    <dbReference type="NCBI Taxonomy" id="89"/>
    <lineage>
        <taxon>Bacteria</taxon>
        <taxon>Pseudomonadati</taxon>
        <taxon>Pseudomonadota</taxon>
        <taxon>Betaproteobacteria</taxon>
        <taxon>Burkholderiales</taxon>
        <taxon>Sphaerotilaceae</taxon>
        <taxon>Leptothrix</taxon>
    </lineage>
</organism>
<dbReference type="CDD" id="cd02000">
    <property type="entry name" value="TPP_E1_PDC_ADC_BCADC"/>
    <property type="match status" value="1"/>
</dbReference>
<evidence type="ECO:0000256" key="2">
    <source>
        <dbReference type="ARBA" id="ARBA00003906"/>
    </source>
</evidence>
<dbReference type="Gene3D" id="3.40.50.920">
    <property type="match status" value="1"/>
</dbReference>
<evidence type="ECO:0000256" key="3">
    <source>
        <dbReference type="ARBA" id="ARBA00023002"/>
    </source>
</evidence>
<dbReference type="InterPro" id="IPR033248">
    <property type="entry name" value="Transketolase_C"/>
</dbReference>
<evidence type="ECO:0000313" key="6">
    <source>
        <dbReference type="EMBL" id="MDP4299349.1"/>
    </source>
</evidence>
<dbReference type="Pfam" id="PF00676">
    <property type="entry name" value="E1_dh"/>
    <property type="match status" value="1"/>
</dbReference>
<accession>A0ABT9FYP1</accession>
<protein>
    <submittedName>
        <fullName evidence="6">Thiamine pyrophosphate-dependent enzyme</fullName>
    </submittedName>
</protein>
<feature type="domain" description="Transketolase-like pyrimidine-binding" evidence="5">
    <location>
        <begin position="478"/>
        <end position="651"/>
    </location>
</feature>
<dbReference type="InterPro" id="IPR005475">
    <property type="entry name" value="Transketolase-like_Pyr-bd"/>
</dbReference>
<dbReference type="Pfam" id="PF02779">
    <property type="entry name" value="Transket_pyr"/>
    <property type="match status" value="1"/>
</dbReference>
<evidence type="ECO:0000256" key="1">
    <source>
        <dbReference type="ARBA" id="ARBA00001964"/>
    </source>
</evidence>
<dbReference type="InterPro" id="IPR029061">
    <property type="entry name" value="THDP-binding"/>
</dbReference>
<dbReference type="RefSeq" id="WP_305747908.1">
    <property type="nucleotide sequence ID" value="NZ_JAUZEE010000001.1"/>
</dbReference>
<dbReference type="SUPFAM" id="SSF52922">
    <property type="entry name" value="TK C-terminal domain-like"/>
    <property type="match status" value="1"/>
</dbReference>
<dbReference type="SMART" id="SM00861">
    <property type="entry name" value="Transket_pyr"/>
    <property type="match status" value="1"/>
</dbReference>
<gene>
    <name evidence="6" type="ORF">Q8X39_01765</name>
</gene>
<evidence type="ECO:0000259" key="5">
    <source>
        <dbReference type="SMART" id="SM00861"/>
    </source>
</evidence>
<keyword evidence="4" id="KW-0786">Thiamine pyrophosphate</keyword>
<comment type="function">
    <text evidence="2">E1 component of the 2-oxoglutarate dehydrogenase (OGDH) complex which catalyzes the decarboxylation of 2-oxoglutarate, the first step in the conversion of 2-oxoglutarate to succinyl-CoA and CO(2).</text>
</comment>
<evidence type="ECO:0000256" key="4">
    <source>
        <dbReference type="ARBA" id="ARBA00023052"/>
    </source>
</evidence>
<proteinExistence type="predicted"/>
<keyword evidence="7" id="KW-1185">Reference proteome</keyword>
<evidence type="ECO:0000313" key="7">
    <source>
        <dbReference type="Proteomes" id="UP001235760"/>
    </source>
</evidence>
<dbReference type="Pfam" id="PF02780">
    <property type="entry name" value="Transketolase_C"/>
    <property type="match status" value="1"/>
</dbReference>
<sequence length="824" mass="87674">MPKSLPIDPALTRQPGQLSVPTIPVHAYARALAEERDRRGDAALREVLRHMLVIREFETMLATFKAKGAYADIVYNYKGPAHLSIGQEGAAVGQALGLQVQDLIMGSHRSHGEFIAKGLAAIQRLDAAALDAILAGHQGGALLGSVRRHLPGATPRDEAEHFLLLGLLAEIFMRANGFNGGMGGSMHAFFPPFGAYPNNAIVGASAGIATGVAMRLKRSGKGAIAVANAGDGSTGCGPVWEAMNFAAMAQCRTLWGEADAAPAGGLPVLFFFSNNFYAMGGQTAGETMGWERLSRIGAGINAEALHAETVDGVNPLAVADAVERARAKLVAGQGPALLDVECYRYSGHSTSDANAYRTREELAAWEAHDPIAVYTAALVAEGLLDTEAVAAMRAQVAQTIRAVTAAAVDPQVSPLVDIPADPTLIGRLMFSDAVSELPATPAPLLAPLESCARIRQDAKKARFGLDADGKKLSPMRAITLRDGLFEAVLHHMVHDERLVAYGEENREWGGAFGVYKGLHEVMPYHRLFNAPISEAAIVATAVGHALAGGRSLVELMYADFLGRAGDEVFNQMAKWHAMSAGALRLPVVLRCSVGSKYGAQHSQDWTALVAHIPGLKVVYPATPHDAKGLLAAALAGDDPVVFFESQRLYDTVEQFQGGGVPAGYYRLPLGLPDIKREGTDVTVLTIGPSLYPALAAAEELQHDFGLSAEVIDARTLVPFDYDVLLASVRKTGRLLIVSEASERGSFPMTLAANVTRFAFADLKAAPRVLGAPNWIVPGADMESTYFPQADDIVDVVTTELFPGRRDARRGVRGWDDLALARRAL</sequence>
<dbReference type="EMBL" id="JAUZEE010000001">
    <property type="protein sequence ID" value="MDP4299349.1"/>
    <property type="molecule type" value="Genomic_DNA"/>
</dbReference>
<dbReference type="PANTHER" id="PTHR43257:SF2">
    <property type="entry name" value="PYRUVATE DEHYDROGENASE E1 COMPONENT SUBUNIT BETA"/>
    <property type="match status" value="1"/>
</dbReference>
<comment type="caution">
    <text evidence="6">The sequence shown here is derived from an EMBL/GenBank/DDBJ whole genome shotgun (WGS) entry which is preliminary data.</text>
</comment>
<name>A0ABT9FYP1_LEPDI</name>
<dbReference type="Gene3D" id="3.40.50.970">
    <property type="match status" value="2"/>
</dbReference>
<keyword evidence="3" id="KW-0560">Oxidoreductase</keyword>
<dbReference type="InterPro" id="IPR009014">
    <property type="entry name" value="Transketo_C/PFOR_II"/>
</dbReference>
<comment type="cofactor">
    <cofactor evidence="1">
        <name>thiamine diphosphate</name>
        <dbReference type="ChEBI" id="CHEBI:58937"/>
    </cofactor>
</comment>
<reference evidence="6 7" key="1">
    <citation type="submission" date="2023-08" db="EMBL/GenBank/DDBJ databases">
        <authorList>
            <person name="Roldan D.M."/>
            <person name="Menes R.J."/>
        </authorList>
    </citation>
    <scope>NUCLEOTIDE SEQUENCE [LARGE SCALE GENOMIC DNA]</scope>
    <source>
        <strain evidence="6 7">CCM 2812</strain>
    </source>
</reference>
<dbReference type="PANTHER" id="PTHR43257">
    <property type="entry name" value="PYRUVATE DEHYDROGENASE E1 COMPONENT BETA SUBUNIT"/>
    <property type="match status" value="1"/>
</dbReference>
<dbReference type="Proteomes" id="UP001235760">
    <property type="component" value="Unassembled WGS sequence"/>
</dbReference>
<dbReference type="InterPro" id="IPR001017">
    <property type="entry name" value="DH_E1"/>
</dbReference>
<dbReference type="SUPFAM" id="SSF52518">
    <property type="entry name" value="Thiamin diphosphate-binding fold (THDP-binding)"/>
    <property type="match status" value="2"/>
</dbReference>